<protein>
    <submittedName>
        <fullName evidence="4">NADAR family protein</fullName>
    </submittedName>
</protein>
<reference evidence="4" key="1">
    <citation type="submission" date="2020-10" db="EMBL/GenBank/DDBJ databases">
        <authorList>
            <person name="Gilroy R."/>
        </authorList>
    </citation>
    <scope>NUCLEOTIDE SEQUENCE</scope>
    <source>
        <strain evidence="4">ChiSxjej1B13-7041</strain>
    </source>
</reference>
<sequence>MICFHNPEEENGYLSNWYLSKFTVDGVTFSSTEQYMMYKKALLFQDQESAEKILRTDNVSEIKTLGRNVQNFDEKIWIKWREAIVYRGVIEKFLQHPELAEKLEKTGDEIIAECAVKDRIWGIGLSMKDENRYCIDKWRGQNLLGEILMQVRKEIK</sequence>
<dbReference type="AlphaFoldDB" id="A0A9D1JET6"/>
<dbReference type="InterPro" id="IPR037238">
    <property type="entry name" value="YbiA-like_sf"/>
</dbReference>
<dbReference type="InterPro" id="IPR012816">
    <property type="entry name" value="NADAR"/>
</dbReference>
<gene>
    <name evidence="4" type="ORF">IAB98_02270</name>
</gene>
<feature type="domain" description="NADAR" evidence="3">
    <location>
        <begin position="4"/>
        <end position="156"/>
    </location>
</feature>
<dbReference type="Gene3D" id="1.10.357.40">
    <property type="entry name" value="YbiA-like"/>
    <property type="match status" value="1"/>
</dbReference>
<proteinExistence type="predicted"/>
<reference evidence="4" key="2">
    <citation type="journal article" date="2021" name="PeerJ">
        <title>Extensive microbial diversity within the chicken gut microbiome revealed by metagenomics and culture.</title>
        <authorList>
            <person name="Gilroy R."/>
            <person name="Ravi A."/>
            <person name="Getino M."/>
            <person name="Pursley I."/>
            <person name="Horton D.L."/>
            <person name="Alikhan N.F."/>
            <person name="Baker D."/>
            <person name="Gharbi K."/>
            <person name="Hall N."/>
            <person name="Watson M."/>
            <person name="Adriaenssens E.M."/>
            <person name="Foster-Nyarko E."/>
            <person name="Jarju S."/>
            <person name="Secka A."/>
            <person name="Antonio M."/>
            <person name="Oren A."/>
            <person name="Chaudhuri R.R."/>
            <person name="La Ragione R."/>
            <person name="Hildebrand F."/>
            <person name="Pallen M.J."/>
        </authorList>
    </citation>
    <scope>NUCLEOTIDE SEQUENCE</scope>
    <source>
        <strain evidence="4">ChiSxjej1B13-7041</strain>
    </source>
</reference>
<evidence type="ECO:0000313" key="4">
    <source>
        <dbReference type="EMBL" id="HIR92233.1"/>
    </source>
</evidence>
<dbReference type="EMBL" id="DVHU01000020">
    <property type="protein sequence ID" value="HIR92233.1"/>
    <property type="molecule type" value="Genomic_DNA"/>
</dbReference>
<comment type="catalytic activity">
    <reaction evidence="2">
        <text>2,5-diamino-6-hydroxy-4-(5-phosphoribosylamino)-pyrimidine + H2O = 2,5,6-triamino-4-hydroxypyrimidine + D-ribose 5-phosphate</text>
        <dbReference type="Rhea" id="RHEA:23436"/>
        <dbReference type="ChEBI" id="CHEBI:15377"/>
        <dbReference type="ChEBI" id="CHEBI:58614"/>
        <dbReference type="ChEBI" id="CHEBI:78346"/>
        <dbReference type="ChEBI" id="CHEBI:137796"/>
    </reaction>
</comment>
<evidence type="ECO:0000256" key="1">
    <source>
        <dbReference type="ARBA" id="ARBA00000022"/>
    </source>
</evidence>
<comment type="caution">
    <text evidence="4">The sequence shown here is derived from an EMBL/GenBank/DDBJ whole genome shotgun (WGS) entry which is preliminary data.</text>
</comment>
<evidence type="ECO:0000259" key="3">
    <source>
        <dbReference type="Pfam" id="PF08719"/>
    </source>
</evidence>
<comment type="catalytic activity">
    <reaction evidence="1">
        <text>5-amino-6-(5-phospho-D-ribosylamino)uracil + H2O = 5,6-diaminouracil + D-ribose 5-phosphate</text>
        <dbReference type="Rhea" id="RHEA:55020"/>
        <dbReference type="ChEBI" id="CHEBI:15377"/>
        <dbReference type="ChEBI" id="CHEBI:46252"/>
        <dbReference type="ChEBI" id="CHEBI:58453"/>
        <dbReference type="ChEBI" id="CHEBI:78346"/>
    </reaction>
</comment>
<name>A0A9D1JET6_9FIRM</name>
<evidence type="ECO:0000256" key="2">
    <source>
        <dbReference type="ARBA" id="ARBA00000751"/>
    </source>
</evidence>
<dbReference type="Proteomes" id="UP000886841">
    <property type="component" value="Unassembled WGS sequence"/>
</dbReference>
<accession>A0A9D1JET6</accession>
<dbReference type="NCBIfam" id="TIGR02464">
    <property type="entry name" value="ribofla_fusion"/>
    <property type="match status" value="1"/>
</dbReference>
<evidence type="ECO:0000313" key="5">
    <source>
        <dbReference type="Proteomes" id="UP000886841"/>
    </source>
</evidence>
<dbReference type="SUPFAM" id="SSF143990">
    <property type="entry name" value="YbiA-like"/>
    <property type="match status" value="1"/>
</dbReference>
<organism evidence="4 5">
    <name type="scientific">Candidatus Egerieimonas intestinavium</name>
    <dbReference type="NCBI Taxonomy" id="2840777"/>
    <lineage>
        <taxon>Bacteria</taxon>
        <taxon>Bacillati</taxon>
        <taxon>Bacillota</taxon>
        <taxon>Clostridia</taxon>
        <taxon>Lachnospirales</taxon>
        <taxon>Lachnospiraceae</taxon>
        <taxon>Lachnospiraceae incertae sedis</taxon>
        <taxon>Candidatus Egerieimonas</taxon>
    </lineage>
</organism>
<dbReference type="CDD" id="cd15457">
    <property type="entry name" value="NADAR"/>
    <property type="match status" value="1"/>
</dbReference>
<dbReference type="Pfam" id="PF08719">
    <property type="entry name" value="NADAR"/>
    <property type="match status" value="1"/>
</dbReference>